<protein>
    <submittedName>
        <fullName evidence="1">Uncharacterized protein</fullName>
    </submittedName>
</protein>
<organism evidence="1 2">
    <name type="scientific">Clonostachys byssicola</name>
    <dbReference type="NCBI Taxonomy" id="160290"/>
    <lineage>
        <taxon>Eukaryota</taxon>
        <taxon>Fungi</taxon>
        <taxon>Dikarya</taxon>
        <taxon>Ascomycota</taxon>
        <taxon>Pezizomycotina</taxon>
        <taxon>Sordariomycetes</taxon>
        <taxon>Hypocreomycetidae</taxon>
        <taxon>Hypocreales</taxon>
        <taxon>Bionectriaceae</taxon>
        <taxon>Clonostachys</taxon>
    </lineage>
</organism>
<gene>
    <name evidence="1" type="ORF">CBYS24578_00010753</name>
</gene>
<dbReference type="EMBL" id="CABFNO020001496">
    <property type="protein sequence ID" value="CAG9992530.1"/>
    <property type="molecule type" value="Genomic_DNA"/>
</dbReference>
<dbReference type="Proteomes" id="UP000754883">
    <property type="component" value="Unassembled WGS sequence"/>
</dbReference>
<comment type="caution">
    <text evidence="1">The sequence shown here is derived from an EMBL/GenBank/DDBJ whole genome shotgun (WGS) entry which is preliminary data.</text>
</comment>
<reference evidence="1 2" key="2">
    <citation type="submission" date="2021-10" db="EMBL/GenBank/DDBJ databases">
        <authorList>
            <person name="Piombo E."/>
        </authorList>
    </citation>
    <scope>NUCLEOTIDE SEQUENCE [LARGE SCALE GENOMIC DNA]</scope>
</reference>
<name>A0A9N9UMK4_9HYPO</name>
<dbReference type="AlphaFoldDB" id="A0A9N9UMK4"/>
<sequence length="99" mass="11119">MYFPHLAFRDFHPCHTRSYVPELRALPAVRRYGAAGRLYIWEGGWTSALYLVTLAVRSGTSETPLCMHNSRLLTPLELASVPFPGTVPPLLHQGAPDWD</sequence>
<keyword evidence="2" id="KW-1185">Reference proteome</keyword>
<evidence type="ECO:0000313" key="1">
    <source>
        <dbReference type="EMBL" id="CAG9992530.1"/>
    </source>
</evidence>
<evidence type="ECO:0000313" key="2">
    <source>
        <dbReference type="Proteomes" id="UP000754883"/>
    </source>
</evidence>
<reference evidence="2" key="1">
    <citation type="submission" date="2019-06" db="EMBL/GenBank/DDBJ databases">
        <authorList>
            <person name="Broberg M."/>
        </authorList>
    </citation>
    <scope>NUCLEOTIDE SEQUENCE [LARGE SCALE GENOMIC DNA]</scope>
</reference>
<accession>A0A9N9UMK4</accession>
<proteinExistence type="predicted"/>